<protein>
    <submittedName>
        <fullName evidence="2">Uncharacterized protein</fullName>
    </submittedName>
</protein>
<gene>
    <name evidence="2" type="primary">AVEN_254345_1</name>
    <name evidence="2" type="ORF">NPIL_109741</name>
</gene>
<comment type="caution">
    <text evidence="2">The sequence shown here is derived from an EMBL/GenBank/DDBJ whole genome shotgun (WGS) entry which is preliminary data.</text>
</comment>
<keyword evidence="3" id="KW-1185">Reference proteome</keyword>
<name>A0A8X6QQG6_NEPPI</name>
<dbReference type="AlphaFoldDB" id="A0A8X6QQG6"/>
<dbReference type="EMBL" id="BMAW01034932">
    <property type="protein sequence ID" value="GFU37409.1"/>
    <property type="molecule type" value="Genomic_DNA"/>
</dbReference>
<evidence type="ECO:0000256" key="1">
    <source>
        <dbReference type="SAM" id="MobiDB-lite"/>
    </source>
</evidence>
<accession>A0A8X6QQG6</accession>
<feature type="non-terminal residue" evidence="2">
    <location>
        <position position="194"/>
    </location>
</feature>
<proteinExistence type="predicted"/>
<sequence length="194" mass="22236">MIPTEETQQYSFLPTEQNHLSIRKQVIELLMQKIPVTKSSKTRNSKDYNFNFQYTMKSHRFHIESHLISLRAKEKNQPRTLSYRKGSERDIGNRIQGMVSSKSERRGKSQSSEHPFSGGALIFGVCRERDLNLVRIFSVSSEEGRRTKLCLPECQHSAASAFSSRILPHPLLGWSSPLIPLVKMGGLLHIEERL</sequence>
<feature type="region of interest" description="Disordered" evidence="1">
    <location>
        <begin position="92"/>
        <end position="115"/>
    </location>
</feature>
<evidence type="ECO:0000313" key="2">
    <source>
        <dbReference type="EMBL" id="GFU37409.1"/>
    </source>
</evidence>
<dbReference type="OrthoDB" id="10369309at2759"/>
<evidence type="ECO:0000313" key="3">
    <source>
        <dbReference type="Proteomes" id="UP000887013"/>
    </source>
</evidence>
<reference evidence="2" key="1">
    <citation type="submission" date="2020-08" db="EMBL/GenBank/DDBJ databases">
        <title>Multicomponent nature underlies the extraordinary mechanical properties of spider dragline silk.</title>
        <authorList>
            <person name="Kono N."/>
            <person name="Nakamura H."/>
            <person name="Mori M."/>
            <person name="Yoshida Y."/>
            <person name="Ohtoshi R."/>
            <person name="Malay A.D."/>
            <person name="Moran D.A.P."/>
            <person name="Tomita M."/>
            <person name="Numata K."/>
            <person name="Arakawa K."/>
        </authorList>
    </citation>
    <scope>NUCLEOTIDE SEQUENCE</scope>
</reference>
<dbReference type="Proteomes" id="UP000887013">
    <property type="component" value="Unassembled WGS sequence"/>
</dbReference>
<organism evidence="2 3">
    <name type="scientific">Nephila pilipes</name>
    <name type="common">Giant wood spider</name>
    <name type="synonym">Nephila maculata</name>
    <dbReference type="NCBI Taxonomy" id="299642"/>
    <lineage>
        <taxon>Eukaryota</taxon>
        <taxon>Metazoa</taxon>
        <taxon>Ecdysozoa</taxon>
        <taxon>Arthropoda</taxon>
        <taxon>Chelicerata</taxon>
        <taxon>Arachnida</taxon>
        <taxon>Araneae</taxon>
        <taxon>Araneomorphae</taxon>
        <taxon>Entelegynae</taxon>
        <taxon>Araneoidea</taxon>
        <taxon>Nephilidae</taxon>
        <taxon>Nephila</taxon>
    </lineage>
</organism>